<feature type="non-terminal residue" evidence="2">
    <location>
        <position position="195"/>
    </location>
</feature>
<feature type="transmembrane region" description="Helical" evidence="1">
    <location>
        <begin position="165"/>
        <end position="186"/>
    </location>
</feature>
<keyword evidence="3" id="KW-1185">Reference proteome</keyword>
<feature type="non-terminal residue" evidence="2">
    <location>
        <position position="1"/>
    </location>
</feature>
<sequence length="195" mass="22400">HTLRRSSCSAVKILLYKSYVLYSAHNLHYLCEPLSEWKVNEDEVNCKDVLKVKSQLAAAADSGGVQIFDMSSGQVVQTLKKHDNICSVTKFRPLRSWQLISGGLDWKGTDCSPVHIYSNKFPTAPPLNPRLALVSTLKLISMNSWRRMKKQTILMKWSRLRRIRYLLNTQISCLFPIVVVTLLLVIHMRLSLRFQ</sequence>
<keyword evidence="1" id="KW-0812">Transmembrane</keyword>
<dbReference type="SUPFAM" id="SSF50978">
    <property type="entry name" value="WD40 repeat-like"/>
    <property type="match status" value="1"/>
</dbReference>
<dbReference type="InterPro" id="IPR015943">
    <property type="entry name" value="WD40/YVTN_repeat-like_dom_sf"/>
</dbReference>
<dbReference type="AlphaFoldDB" id="A0A1S8WQ99"/>
<organism evidence="2 3">
    <name type="scientific">Opisthorchis viverrini</name>
    <name type="common">Southeast Asian liver fluke</name>
    <dbReference type="NCBI Taxonomy" id="6198"/>
    <lineage>
        <taxon>Eukaryota</taxon>
        <taxon>Metazoa</taxon>
        <taxon>Spiralia</taxon>
        <taxon>Lophotrochozoa</taxon>
        <taxon>Platyhelminthes</taxon>
        <taxon>Trematoda</taxon>
        <taxon>Digenea</taxon>
        <taxon>Opisthorchiida</taxon>
        <taxon>Opisthorchiata</taxon>
        <taxon>Opisthorchiidae</taxon>
        <taxon>Opisthorchis</taxon>
    </lineage>
</organism>
<keyword evidence="1" id="KW-1133">Transmembrane helix</keyword>
<dbReference type="PANTHER" id="PTHR44666:SF1">
    <property type="entry name" value="WD REPEAT-CONTAINING PROTEIN 53"/>
    <property type="match status" value="1"/>
</dbReference>
<evidence type="ECO:0000313" key="3">
    <source>
        <dbReference type="Proteomes" id="UP000243686"/>
    </source>
</evidence>
<evidence type="ECO:0000313" key="2">
    <source>
        <dbReference type="EMBL" id="OON16604.1"/>
    </source>
</evidence>
<evidence type="ECO:0000256" key="1">
    <source>
        <dbReference type="SAM" id="Phobius"/>
    </source>
</evidence>
<dbReference type="Gene3D" id="2.130.10.10">
    <property type="entry name" value="YVTN repeat-like/Quinoprotein amine dehydrogenase"/>
    <property type="match status" value="1"/>
</dbReference>
<dbReference type="Proteomes" id="UP000243686">
    <property type="component" value="Unassembled WGS sequence"/>
</dbReference>
<accession>A0A1S8WQ99</accession>
<reference evidence="2 3" key="1">
    <citation type="submission" date="2015-03" db="EMBL/GenBank/DDBJ databases">
        <title>Draft genome of the nematode, Opisthorchis viverrini.</title>
        <authorList>
            <person name="Mitreva M."/>
        </authorList>
    </citation>
    <scope>NUCLEOTIDE SEQUENCE [LARGE SCALE GENOMIC DNA]</scope>
    <source>
        <strain evidence="2">Khon Kaen</strain>
    </source>
</reference>
<keyword evidence="1" id="KW-0472">Membrane</keyword>
<dbReference type="PANTHER" id="PTHR44666">
    <property type="entry name" value="WD REPEAT-CONTAINING PROTEIN 53"/>
    <property type="match status" value="1"/>
</dbReference>
<dbReference type="EMBL" id="KV896980">
    <property type="protein sequence ID" value="OON16604.1"/>
    <property type="molecule type" value="Genomic_DNA"/>
</dbReference>
<proteinExistence type="predicted"/>
<gene>
    <name evidence="2" type="ORF">X801_07582</name>
</gene>
<dbReference type="InterPro" id="IPR042453">
    <property type="entry name" value="WDR53"/>
</dbReference>
<name>A0A1S8WQ99_OPIVI</name>
<dbReference type="InterPro" id="IPR036322">
    <property type="entry name" value="WD40_repeat_dom_sf"/>
</dbReference>
<protein>
    <recommendedName>
        <fullName evidence="4">WD domain, G-beta repeat protein</fullName>
    </recommendedName>
</protein>
<evidence type="ECO:0008006" key="4">
    <source>
        <dbReference type="Google" id="ProtNLM"/>
    </source>
</evidence>